<feature type="region of interest" description="Disordered" evidence="1">
    <location>
        <begin position="1"/>
        <end position="53"/>
    </location>
</feature>
<name>A0A813C1B1_9DINO</name>
<evidence type="ECO:0000256" key="1">
    <source>
        <dbReference type="SAM" id="MobiDB-lite"/>
    </source>
</evidence>
<proteinExistence type="predicted"/>
<evidence type="ECO:0000313" key="3">
    <source>
        <dbReference type="Proteomes" id="UP000601435"/>
    </source>
</evidence>
<keyword evidence="3" id="KW-1185">Reference proteome</keyword>
<gene>
    <name evidence="2" type="ORF">SNEC2469_LOCUS32551</name>
</gene>
<sequence>MPAAGSRPPPVSAPAEVKAEQVEDADADVNKEDQPDFGGEEEALPVEAKQEVQRSVPDYGDLIEDEGIVSVVKKVAKKEELEEKAQSSLQLQR</sequence>
<organism evidence="2 3">
    <name type="scientific">Symbiodinium necroappetens</name>
    <dbReference type="NCBI Taxonomy" id="1628268"/>
    <lineage>
        <taxon>Eukaryota</taxon>
        <taxon>Sar</taxon>
        <taxon>Alveolata</taxon>
        <taxon>Dinophyceae</taxon>
        <taxon>Suessiales</taxon>
        <taxon>Symbiodiniaceae</taxon>
        <taxon>Symbiodinium</taxon>
    </lineage>
</organism>
<comment type="caution">
    <text evidence="2">The sequence shown here is derived from an EMBL/GenBank/DDBJ whole genome shotgun (WGS) entry which is preliminary data.</text>
</comment>
<reference evidence="2" key="1">
    <citation type="submission" date="2021-02" db="EMBL/GenBank/DDBJ databases">
        <authorList>
            <person name="Dougan E. K."/>
            <person name="Rhodes N."/>
            <person name="Thang M."/>
            <person name="Chan C."/>
        </authorList>
    </citation>
    <scope>NUCLEOTIDE SEQUENCE</scope>
</reference>
<dbReference type="EMBL" id="CAJNJA010082631">
    <property type="protein sequence ID" value="CAE7933098.1"/>
    <property type="molecule type" value="Genomic_DNA"/>
</dbReference>
<protein>
    <submittedName>
        <fullName evidence="2">Uncharacterized protein</fullName>
    </submittedName>
</protein>
<evidence type="ECO:0000313" key="2">
    <source>
        <dbReference type="EMBL" id="CAE7933098.1"/>
    </source>
</evidence>
<dbReference type="Proteomes" id="UP000601435">
    <property type="component" value="Unassembled WGS sequence"/>
</dbReference>
<dbReference type="AlphaFoldDB" id="A0A813C1B1"/>
<accession>A0A813C1B1</accession>